<evidence type="ECO:0000259" key="2">
    <source>
        <dbReference type="Pfam" id="PF07883"/>
    </source>
</evidence>
<accession>A0AAX4PF73</accession>
<dbReference type="Gene3D" id="2.60.120.10">
    <property type="entry name" value="Jelly Rolls"/>
    <property type="match status" value="1"/>
</dbReference>
<dbReference type="Pfam" id="PF07883">
    <property type="entry name" value="Cupin_2"/>
    <property type="match status" value="1"/>
</dbReference>
<evidence type="ECO:0000256" key="1">
    <source>
        <dbReference type="SAM" id="SignalP"/>
    </source>
</evidence>
<feature type="signal peptide" evidence="1">
    <location>
        <begin position="1"/>
        <end position="20"/>
    </location>
</feature>
<dbReference type="AlphaFoldDB" id="A0AAX4PF73"/>
<dbReference type="InterPro" id="IPR011051">
    <property type="entry name" value="RmlC_Cupin_sf"/>
</dbReference>
<reference evidence="3 4" key="1">
    <citation type="submission" date="2024-03" db="EMBL/GenBank/DDBJ databases">
        <title>Complete genome sequence of the green alga Chloropicon roscoffensis RCC1871.</title>
        <authorList>
            <person name="Lemieux C."/>
            <person name="Pombert J.-F."/>
            <person name="Otis C."/>
            <person name="Turmel M."/>
        </authorList>
    </citation>
    <scope>NUCLEOTIDE SEQUENCE [LARGE SCALE GENOMIC DNA]</scope>
    <source>
        <strain evidence="3 4">RCC1871</strain>
    </source>
</reference>
<proteinExistence type="predicted"/>
<keyword evidence="4" id="KW-1185">Reference proteome</keyword>
<sequence length="189" mass="21077">MRKVLPVCLLLGVLLCSARAQQQEVDAGVEPAEPELEVGVGEAFDEIATGVDVESLGEEDDVNCEKPRRNEVVNIPKKFREFNDVWSPKVIGEMNDYQVKVVRIRGDFVWHDHPETDEAFFVIQGKMRIDLEGEDPVELGPGDVYVVPKGKSHKPYAEKMCNLMLIEPKGVINTGDADSDLTAPNDDWV</sequence>
<dbReference type="SUPFAM" id="SSF51182">
    <property type="entry name" value="RmlC-like cupins"/>
    <property type="match status" value="1"/>
</dbReference>
<dbReference type="EMBL" id="CP151511">
    <property type="protein sequence ID" value="WZN65005.1"/>
    <property type="molecule type" value="Genomic_DNA"/>
</dbReference>
<evidence type="ECO:0000313" key="3">
    <source>
        <dbReference type="EMBL" id="WZN65005.1"/>
    </source>
</evidence>
<dbReference type="PANTHER" id="PTHR36114">
    <property type="entry name" value="16.7 KDA PROTEIN IN WHIE LOCUS"/>
    <property type="match status" value="1"/>
</dbReference>
<feature type="chain" id="PRO_5043567817" evidence="1">
    <location>
        <begin position="21"/>
        <end position="189"/>
    </location>
</feature>
<feature type="domain" description="Cupin type-2" evidence="2">
    <location>
        <begin position="107"/>
        <end position="158"/>
    </location>
</feature>
<organism evidence="3 4">
    <name type="scientific">Chloropicon roscoffensis</name>
    <dbReference type="NCBI Taxonomy" id="1461544"/>
    <lineage>
        <taxon>Eukaryota</taxon>
        <taxon>Viridiplantae</taxon>
        <taxon>Chlorophyta</taxon>
        <taxon>Chloropicophyceae</taxon>
        <taxon>Chloropicales</taxon>
        <taxon>Chloropicaceae</taxon>
        <taxon>Chloropicon</taxon>
    </lineage>
</organism>
<protein>
    <submittedName>
        <fullName evidence="3">Cupin_2 domain-containing protein</fullName>
    </submittedName>
</protein>
<dbReference type="Proteomes" id="UP001472866">
    <property type="component" value="Chromosome 11"/>
</dbReference>
<dbReference type="InterPro" id="IPR052044">
    <property type="entry name" value="PKS_Associated_Protein"/>
</dbReference>
<dbReference type="CDD" id="cd02226">
    <property type="entry name" value="cupin_YdbB-like"/>
    <property type="match status" value="1"/>
</dbReference>
<dbReference type="PANTHER" id="PTHR36114:SF1">
    <property type="entry name" value="16.7 KDA PROTEIN IN WHIE LOCUS"/>
    <property type="match status" value="1"/>
</dbReference>
<evidence type="ECO:0000313" key="4">
    <source>
        <dbReference type="Proteomes" id="UP001472866"/>
    </source>
</evidence>
<name>A0AAX4PF73_9CHLO</name>
<dbReference type="InterPro" id="IPR013096">
    <property type="entry name" value="Cupin_2"/>
</dbReference>
<dbReference type="InterPro" id="IPR014710">
    <property type="entry name" value="RmlC-like_jellyroll"/>
</dbReference>
<keyword evidence="1" id="KW-0732">Signal</keyword>
<gene>
    <name evidence="3" type="ORF">HKI87_11g65620</name>
</gene>